<dbReference type="RefSeq" id="WP_091019061.1">
    <property type="nucleotide sequence ID" value="NZ_CP041745.1"/>
</dbReference>
<evidence type="ECO:0000313" key="1">
    <source>
        <dbReference type="EMBL" id="SFJ82034.1"/>
    </source>
</evidence>
<reference evidence="1 2" key="1">
    <citation type="submission" date="2016-10" db="EMBL/GenBank/DDBJ databases">
        <authorList>
            <person name="de Groot N.N."/>
        </authorList>
    </citation>
    <scope>NUCLEOTIDE SEQUENCE [LARGE SCALE GENOMIC DNA]</scope>
    <source>
        <strain evidence="1 2">LMG 23650</strain>
    </source>
</reference>
<dbReference type="Proteomes" id="UP000199548">
    <property type="component" value="Unassembled WGS sequence"/>
</dbReference>
<dbReference type="EMBL" id="FOQU01000011">
    <property type="protein sequence ID" value="SFJ82034.1"/>
    <property type="molecule type" value="Genomic_DNA"/>
</dbReference>
<proteinExistence type="predicted"/>
<keyword evidence="2" id="KW-1185">Reference proteome</keyword>
<evidence type="ECO:0000313" key="2">
    <source>
        <dbReference type="Proteomes" id="UP000199548"/>
    </source>
</evidence>
<sequence length="102" mass="12056">MKDSEIDYVLVKEKLLSVLDRYKDVLDGETLDSVEHFIAHDEYEMAYEGLFIELMKIHFNPSDIDMNVYLKIGEILNLDKESIFDSEFWVHLTEYVKGVYNV</sequence>
<dbReference type="OrthoDB" id="2990178at2"/>
<dbReference type="STRING" id="420953.SAMN05192543_111178"/>
<gene>
    <name evidence="1" type="ORF">SAMN05192543_111178</name>
</gene>
<protein>
    <submittedName>
        <fullName evidence="1">Uncharacterized protein</fullName>
    </submittedName>
</protein>
<accession>A0A1I3UEU3</accession>
<organism evidence="1 2">
    <name type="scientific">Paraburkholderia megapolitana</name>
    <dbReference type="NCBI Taxonomy" id="420953"/>
    <lineage>
        <taxon>Bacteria</taxon>
        <taxon>Pseudomonadati</taxon>
        <taxon>Pseudomonadota</taxon>
        <taxon>Betaproteobacteria</taxon>
        <taxon>Burkholderiales</taxon>
        <taxon>Burkholderiaceae</taxon>
        <taxon>Paraburkholderia</taxon>
    </lineage>
</organism>
<dbReference type="AlphaFoldDB" id="A0A1I3UEU3"/>
<name>A0A1I3UEU3_9BURK</name>